<evidence type="ECO:0000256" key="6">
    <source>
        <dbReference type="ARBA" id="ARBA00022692"/>
    </source>
</evidence>
<comment type="similarity">
    <text evidence="4">Belongs to the cytochrome P450 family.</text>
</comment>
<evidence type="ECO:0000256" key="11">
    <source>
        <dbReference type="ARBA" id="ARBA00023033"/>
    </source>
</evidence>
<evidence type="ECO:0000313" key="14">
    <source>
        <dbReference type="EMBL" id="KTB41624.1"/>
    </source>
</evidence>
<keyword evidence="12 13" id="KW-0472">Membrane</keyword>
<comment type="pathway">
    <text evidence="3">Secondary metabolite biosynthesis; terpenoid biosynthesis.</text>
</comment>
<dbReference type="GO" id="GO:0016705">
    <property type="term" value="F:oxidoreductase activity, acting on paired donors, with incorporation or reduction of molecular oxygen"/>
    <property type="evidence" value="ECO:0007669"/>
    <property type="project" value="InterPro"/>
</dbReference>
<keyword evidence="10" id="KW-0408">Iron</keyword>
<dbReference type="Pfam" id="PF00067">
    <property type="entry name" value="p450"/>
    <property type="match status" value="1"/>
</dbReference>
<dbReference type="InterPro" id="IPR050121">
    <property type="entry name" value="Cytochrome_P450_monoxygenase"/>
</dbReference>
<comment type="cofactor">
    <cofactor evidence="1">
        <name>heme</name>
        <dbReference type="ChEBI" id="CHEBI:30413"/>
    </cofactor>
</comment>
<evidence type="ECO:0000256" key="5">
    <source>
        <dbReference type="ARBA" id="ARBA00022617"/>
    </source>
</evidence>
<dbReference type="EMBL" id="LATX01001438">
    <property type="protein sequence ID" value="KTB41624.1"/>
    <property type="molecule type" value="Genomic_DNA"/>
</dbReference>
<dbReference type="PANTHER" id="PTHR24305">
    <property type="entry name" value="CYTOCHROME P450"/>
    <property type="match status" value="1"/>
</dbReference>
<dbReference type="Gene3D" id="1.10.630.10">
    <property type="entry name" value="Cytochrome P450"/>
    <property type="match status" value="1"/>
</dbReference>
<evidence type="ECO:0000256" key="8">
    <source>
        <dbReference type="ARBA" id="ARBA00022989"/>
    </source>
</evidence>
<evidence type="ECO:0000256" key="10">
    <source>
        <dbReference type="ARBA" id="ARBA00023004"/>
    </source>
</evidence>
<evidence type="ECO:0000313" key="15">
    <source>
        <dbReference type="Proteomes" id="UP000054988"/>
    </source>
</evidence>
<dbReference type="AlphaFoldDB" id="A0A0W0FZH7"/>
<keyword evidence="8 13" id="KW-1133">Transmembrane helix</keyword>
<evidence type="ECO:0000256" key="4">
    <source>
        <dbReference type="ARBA" id="ARBA00010617"/>
    </source>
</evidence>
<keyword evidence="9" id="KW-0560">Oxidoreductase</keyword>
<evidence type="ECO:0000256" key="2">
    <source>
        <dbReference type="ARBA" id="ARBA00004370"/>
    </source>
</evidence>
<reference evidence="14 15" key="1">
    <citation type="submission" date="2015-12" db="EMBL/GenBank/DDBJ databases">
        <title>Draft genome sequence of Moniliophthora roreri, the causal agent of frosty pod rot of cacao.</title>
        <authorList>
            <person name="Aime M.C."/>
            <person name="Diaz-Valderrama J.R."/>
            <person name="Kijpornyongpan T."/>
            <person name="Phillips-Mora W."/>
        </authorList>
    </citation>
    <scope>NUCLEOTIDE SEQUENCE [LARGE SCALE GENOMIC DNA]</scope>
    <source>
        <strain evidence="14 15">MCA 2952</strain>
    </source>
</reference>
<evidence type="ECO:0000256" key="13">
    <source>
        <dbReference type="SAM" id="Phobius"/>
    </source>
</evidence>
<feature type="transmembrane region" description="Helical" evidence="13">
    <location>
        <begin position="12"/>
        <end position="30"/>
    </location>
</feature>
<name>A0A0W0FZH7_MONRR</name>
<dbReference type="GO" id="GO:0005506">
    <property type="term" value="F:iron ion binding"/>
    <property type="evidence" value="ECO:0007669"/>
    <property type="project" value="InterPro"/>
</dbReference>
<dbReference type="Proteomes" id="UP000054988">
    <property type="component" value="Unassembled WGS sequence"/>
</dbReference>
<keyword evidence="11" id="KW-0503">Monooxygenase</keyword>
<evidence type="ECO:0008006" key="16">
    <source>
        <dbReference type="Google" id="ProtNLM"/>
    </source>
</evidence>
<evidence type="ECO:0000256" key="9">
    <source>
        <dbReference type="ARBA" id="ARBA00023002"/>
    </source>
</evidence>
<sequence>MFVSLGTPSSFELVIIGLAATLVFLIFSLLRKSSLDYVPGPSPSRSLFGMCFPDHIFPVTEPGRGLEHDLESSNDKPFEKLTKWRAEYGPVYKIPGCFWSELLFIADPRALQHCLHTSAYGYRKPDDIRFFSATVAGDGLLSAHGKSHQRQRKLLNPAFSTAQLREFLRLDLLNELVSRGENVVDMADWATRISLDAIGESTFGHTFGAVEGKSDTDNLMKSNRRTHVALRRPSRWDLLARAVRRHIPLSVSLKVFHLFETKESRIFRMAGNVRRVNAVDILSKAKDNDAFNDESKKDILSVILRSYKAEEPNKRMNDEEVIAQTATIIQAGHGTTGTTTSWLIYELANHPEDQMRIVEEIKAVRAKIGFDTEFAVADYDAMPYFNAVIKENLRFHSVISFIARQASCDDTIPLATTIISQTTGKPLTSLPVKKGQRVLLDFESYHKMREVWGEDTNKWNPSRFLDPELRKKQDITVGVFSNLMSFSGGVQGCIGYVLTSLNQVYPADESWARRDSWRFALIEIQTIITSVLERFEISLSPEGLKIVPCRAGVVFPMIEGKLDKGMQIPLIVTKRNLHVD</sequence>
<organism evidence="14 15">
    <name type="scientific">Moniliophthora roreri</name>
    <name type="common">Frosty pod rot fungus</name>
    <name type="synonym">Monilia roreri</name>
    <dbReference type="NCBI Taxonomy" id="221103"/>
    <lineage>
        <taxon>Eukaryota</taxon>
        <taxon>Fungi</taxon>
        <taxon>Dikarya</taxon>
        <taxon>Basidiomycota</taxon>
        <taxon>Agaricomycotina</taxon>
        <taxon>Agaricomycetes</taxon>
        <taxon>Agaricomycetidae</taxon>
        <taxon>Agaricales</taxon>
        <taxon>Marasmiineae</taxon>
        <taxon>Marasmiaceae</taxon>
        <taxon>Moniliophthora</taxon>
    </lineage>
</organism>
<keyword evidence="6 13" id="KW-0812">Transmembrane</keyword>
<proteinExistence type="inferred from homology"/>
<evidence type="ECO:0000256" key="12">
    <source>
        <dbReference type="ARBA" id="ARBA00023136"/>
    </source>
</evidence>
<dbReference type="SUPFAM" id="SSF48264">
    <property type="entry name" value="Cytochrome P450"/>
    <property type="match status" value="1"/>
</dbReference>
<comment type="caution">
    <text evidence="14">The sequence shown here is derived from an EMBL/GenBank/DDBJ whole genome shotgun (WGS) entry which is preliminary data.</text>
</comment>
<dbReference type="PRINTS" id="PR00385">
    <property type="entry name" value="P450"/>
</dbReference>
<keyword evidence="5" id="KW-0349">Heme</keyword>
<dbReference type="InterPro" id="IPR001128">
    <property type="entry name" value="Cyt_P450"/>
</dbReference>
<dbReference type="GO" id="GO:0004497">
    <property type="term" value="F:monooxygenase activity"/>
    <property type="evidence" value="ECO:0007669"/>
    <property type="project" value="UniProtKB-KW"/>
</dbReference>
<dbReference type="GO" id="GO:0020037">
    <property type="term" value="F:heme binding"/>
    <property type="evidence" value="ECO:0007669"/>
    <property type="project" value="InterPro"/>
</dbReference>
<gene>
    <name evidence="14" type="ORF">WG66_5773</name>
</gene>
<evidence type="ECO:0000256" key="1">
    <source>
        <dbReference type="ARBA" id="ARBA00001971"/>
    </source>
</evidence>
<evidence type="ECO:0000256" key="3">
    <source>
        <dbReference type="ARBA" id="ARBA00004721"/>
    </source>
</evidence>
<dbReference type="PANTHER" id="PTHR24305:SF166">
    <property type="entry name" value="CYTOCHROME P450 12A4, MITOCHONDRIAL-RELATED"/>
    <property type="match status" value="1"/>
</dbReference>
<dbReference type="InterPro" id="IPR036396">
    <property type="entry name" value="Cyt_P450_sf"/>
</dbReference>
<evidence type="ECO:0000256" key="7">
    <source>
        <dbReference type="ARBA" id="ARBA00022723"/>
    </source>
</evidence>
<keyword evidence="7" id="KW-0479">Metal-binding</keyword>
<dbReference type="GO" id="GO:0016020">
    <property type="term" value="C:membrane"/>
    <property type="evidence" value="ECO:0007669"/>
    <property type="project" value="UniProtKB-SubCell"/>
</dbReference>
<comment type="subcellular location">
    <subcellularLocation>
        <location evidence="2">Membrane</location>
    </subcellularLocation>
</comment>
<accession>A0A0W0FZH7</accession>
<protein>
    <recommendedName>
        <fullName evidence="16">Cytochrome p450</fullName>
    </recommendedName>
</protein>